<dbReference type="GO" id="GO:0005737">
    <property type="term" value="C:cytoplasm"/>
    <property type="evidence" value="ECO:0007669"/>
    <property type="project" value="UniProtKB-SubCell"/>
</dbReference>
<dbReference type="NCBIfam" id="TIGR03840">
    <property type="entry name" value="TMPT_Se_Te"/>
    <property type="match status" value="1"/>
</dbReference>
<keyword evidence="5 9" id="KW-0963">Cytoplasm</keyword>
<dbReference type="InterPro" id="IPR008854">
    <property type="entry name" value="TPMT"/>
</dbReference>
<feature type="binding site" evidence="9">
    <location>
        <position position="10"/>
    </location>
    <ligand>
        <name>S-adenosyl-L-methionine</name>
        <dbReference type="ChEBI" id="CHEBI:59789"/>
    </ligand>
</feature>
<feature type="binding site" evidence="9">
    <location>
        <position position="123"/>
    </location>
    <ligand>
        <name>S-adenosyl-L-methionine</name>
        <dbReference type="ChEBI" id="CHEBI:59789"/>
    </ligand>
</feature>
<dbReference type="HAMAP" id="MF_00812">
    <property type="entry name" value="Thiopur_methtran"/>
    <property type="match status" value="1"/>
</dbReference>
<dbReference type="InterPro" id="IPR029063">
    <property type="entry name" value="SAM-dependent_MTases_sf"/>
</dbReference>
<evidence type="ECO:0000313" key="11">
    <source>
        <dbReference type="Proteomes" id="UP000199305"/>
    </source>
</evidence>
<dbReference type="PANTHER" id="PTHR10259:SF11">
    <property type="entry name" value="THIOPURINE S-METHYLTRANSFERASE"/>
    <property type="match status" value="1"/>
</dbReference>
<dbReference type="EC" id="2.1.1.67" evidence="4 9"/>
<evidence type="ECO:0000256" key="8">
    <source>
        <dbReference type="ARBA" id="ARBA00022691"/>
    </source>
</evidence>
<comment type="subcellular location">
    <subcellularLocation>
        <location evidence="2 9">Cytoplasm</location>
    </subcellularLocation>
</comment>
<dbReference type="EMBL" id="FNFH01000001">
    <property type="protein sequence ID" value="SDJ62829.1"/>
    <property type="molecule type" value="Genomic_DNA"/>
</dbReference>
<proteinExistence type="inferred from homology"/>
<dbReference type="Pfam" id="PF05724">
    <property type="entry name" value="TPMT"/>
    <property type="match status" value="1"/>
</dbReference>
<evidence type="ECO:0000313" key="10">
    <source>
        <dbReference type="EMBL" id="SDJ62829.1"/>
    </source>
</evidence>
<dbReference type="FunFam" id="3.40.50.150:FF:000101">
    <property type="entry name" value="Thiopurine S-methyltransferase"/>
    <property type="match status" value="1"/>
</dbReference>
<evidence type="ECO:0000256" key="7">
    <source>
        <dbReference type="ARBA" id="ARBA00022679"/>
    </source>
</evidence>
<dbReference type="PROSITE" id="PS51585">
    <property type="entry name" value="SAM_MT_TPMT"/>
    <property type="match status" value="1"/>
</dbReference>
<dbReference type="STRING" id="658219.SAMN05216212_0471"/>
<evidence type="ECO:0000256" key="9">
    <source>
        <dbReference type="HAMAP-Rule" id="MF_00812"/>
    </source>
</evidence>
<reference evidence="11" key="1">
    <citation type="submission" date="2016-10" db="EMBL/GenBank/DDBJ databases">
        <authorList>
            <person name="Varghese N."/>
            <person name="Submissions S."/>
        </authorList>
    </citation>
    <scope>NUCLEOTIDE SEQUENCE [LARGE SCALE GENOMIC DNA]</scope>
    <source>
        <strain evidence="11">CGMCC 1.10658</strain>
    </source>
</reference>
<evidence type="ECO:0000256" key="3">
    <source>
        <dbReference type="ARBA" id="ARBA00008145"/>
    </source>
</evidence>
<evidence type="ECO:0000256" key="4">
    <source>
        <dbReference type="ARBA" id="ARBA00011905"/>
    </source>
</evidence>
<feature type="binding site" evidence="9">
    <location>
        <position position="45"/>
    </location>
    <ligand>
        <name>S-adenosyl-L-methionine</name>
        <dbReference type="ChEBI" id="CHEBI:59789"/>
    </ligand>
</feature>
<organism evidence="10 11">
    <name type="scientific">Microbulbifer yueqingensis</name>
    <dbReference type="NCBI Taxonomy" id="658219"/>
    <lineage>
        <taxon>Bacteria</taxon>
        <taxon>Pseudomonadati</taxon>
        <taxon>Pseudomonadota</taxon>
        <taxon>Gammaproteobacteria</taxon>
        <taxon>Cellvibrionales</taxon>
        <taxon>Microbulbiferaceae</taxon>
        <taxon>Microbulbifer</taxon>
    </lineage>
</organism>
<comment type="catalytic activity">
    <reaction evidence="1 9">
        <text>S-adenosyl-L-methionine + a thiopurine = S-adenosyl-L-homocysteine + a thiopurine S-methylether.</text>
        <dbReference type="EC" id="2.1.1.67"/>
    </reaction>
</comment>
<dbReference type="Gene3D" id="3.40.50.150">
    <property type="entry name" value="Vaccinia Virus protein VP39"/>
    <property type="match status" value="1"/>
</dbReference>
<dbReference type="InterPro" id="IPR025835">
    <property type="entry name" value="Thiopurine_S-MeTrfase"/>
</dbReference>
<evidence type="ECO:0000256" key="5">
    <source>
        <dbReference type="ARBA" id="ARBA00022490"/>
    </source>
</evidence>
<gene>
    <name evidence="9" type="primary">tpm</name>
    <name evidence="10" type="ORF">SAMN05216212_0471</name>
</gene>
<dbReference type="Proteomes" id="UP000199305">
    <property type="component" value="Unassembled WGS sequence"/>
</dbReference>
<keyword evidence="11" id="KW-1185">Reference proteome</keyword>
<feature type="binding site" evidence="9">
    <location>
        <position position="66"/>
    </location>
    <ligand>
        <name>S-adenosyl-L-methionine</name>
        <dbReference type="ChEBI" id="CHEBI:59789"/>
    </ligand>
</feature>
<sequence>MDAEFWHRKWQDRDIGFHAPEANPLLVGHFSRIAARRGARVFVPLCGKTLDIHWLLAQGYRVVGAELNRQATVELFSELGVEPEIAPAGGLEHFSAEGIDIFVGDIFDVSRRLVGEVDAIYDRAALVALPPEMRERYTAHLVEISNGAPQLLITFEYDQALMPGPPFAVSGEEMAQHYGGNYSLELADSQPVPGGLKGRCAATENAWILQGK</sequence>
<keyword evidence="6 9" id="KW-0489">Methyltransferase</keyword>
<name>A0A1G8VA43_9GAMM</name>
<accession>A0A1G8VA43</accession>
<dbReference type="GO" id="GO:0010038">
    <property type="term" value="P:response to metal ion"/>
    <property type="evidence" value="ECO:0007669"/>
    <property type="project" value="InterPro"/>
</dbReference>
<comment type="similarity">
    <text evidence="3 9">Belongs to the class I-like SAM-binding methyltransferase superfamily. TPMT family.</text>
</comment>
<dbReference type="SUPFAM" id="SSF53335">
    <property type="entry name" value="S-adenosyl-L-methionine-dependent methyltransferases"/>
    <property type="match status" value="1"/>
</dbReference>
<dbReference type="PIRSF" id="PIRSF023956">
    <property type="entry name" value="Thiopurine_S-methyltransferase"/>
    <property type="match status" value="1"/>
</dbReference>
<dbReference type="GO" id="GO:0008119">
    <property type="term" value="F:thiopurine S-methyltransferase activity"/>
    <property type="evidence" value="ECO:0007669"/>
    <property type="project" value="UniProtKB-UniRule"/>
</dbReference>
<keyword evidence="8 9" id="KW-0949">S-adenosyl-L-methionine</keyword>
<dbReference type="OrthoDB" id="9778208at2"/>
<dbReference type="GO" id="GO:0032259">
    <property type="term" value="P:methylation"/>
    <property type="evidence" value="ECO:0007669"/>
    <property type="project" value="UniProtKB-KW"/>
</dbReference>
<evidence type="ECO:0000256" key="2">
    <source>
        <dbReference type="ARBA" id="ARBA00004496"/>
    </source>
</evidence>
<evidence type="ECO:0000256" key="6">
    <source>
        <dbReference type="ARBA" id="ARBA00022603"/>
    </source>
</evidence>
<dbReference type="PANTHER" id="PTHR10259">
    <property type="entry name" value="THIOPURINE S-METHYLTRANSFERASE"/>
    <property type="match status" value="1"/>
</dbReference>
<dbReference type="AlphaFoldDB" id="A0A1G8VA43"/>
<protein>
    <recommendedName>
        <fullName evidence="4 9">Thiopurine S-methyltransferase</fullName>
        <ecNumber evidence="4 9">2.1.1.67</ecNumber>
    </recommendedName>
    <alternativeName>
        <fullName evidence="9">Thiopurine methyltransferase</fullName>
    </alternativeName>
</protein>
<dbReference type="InterPro" id="IPR022474">
    <property type="entry name" value="Thiopur_S-MeTfrase_Se/Te_detox"/>
</dbReference>
<keyword evidence="7 9" id="KW-0808">Transferase</keyword>
<evidence type="ECO:0000256" key="1">
    <source>
        <dbReference type="ARBA" id="ARBA00000903"/>
    </source>
</evidence>
<dbReference type="NCBIfam" id="NF009732">
    <property type="entry name" value="PRK13255.1"/>
    <property type="match status" value="1"/>
</dbReference>
<dbReference type="RefSeq" id="WP_091507488.1">
    <property type="nucleotide sequence ID" value="NZ_FNFH01000001.1"/>
</dbReference>